<evidence type="ECO:0000256" key="4">
    <source>
        <dbReference type="ARBA" id="ARBA00022857"/>
    </source>
</evidence>
<feature type="active site" description="Proton acceptor" evidence="8">
    <location>
        <position position="71"/>
    </location>
</feature>
<dbReference type="InterPro" id="IPR011342">
    <property type="entry name" value="Shikimate_DH"/>
</dbReference>
<keyword evidence="5 8" id="KW-0560">Oxidoreductase</keyword>
<feature type="binding site" evidence="8">
    <location>
        <position position="252"/>
    </location>
    <ligand>
        <name>NADP(+)</name>
        <dbReference type="ChEBI" id="CHEBI:58349"/>
    </ligand>
</feature>
<keyword evidence="6 8" id="KW-0057">Aromatic amino acid biosynthesis</keyword>
<comment type="subunit">
    <text evidence="8">Homodimer.</text>
</comment>
<evidence type="ECO:0000313" key="13">
    <source>
        <dbReference type="Proteomes" id="UP000011547"/>
    </source>
</evidence>
<comment type="caution">
    <text evidence="8">Lacks conserved residue(s) required for the propagation of feature annotation.</text>
</comment>
<sequence length="288" mass="31817">MNNKITIPNYAVIGNPVNHSRSPQIHHMFSEQTSIKLKYEKIQAFEYDFEQRVKDFFYMGGSGLNITVPFKQKAFMMISPNNISKRAALAKAVNTIWIENNNLYGCNTDGVGLISDLKNLNFDLKNTSILIVGAGGAARGILYPLISSGCSKIKIANRTKTNAEIILKEFSEILEQTDIEISCSSLQEANSDGPWDIVINTTASGLKNEAPNLPSGLFKTNKSLAYDLMYSAKKTPFILHSELDGATRVSDGLGMLVEQAAESFFIWHGIKPDTQLVLTSLKKELSTK</sequence>
<dbReference type="GO" id="GO:0050661">
    <property type="term" value="F:NADP binding"/>
    <property type="evidence" value="ECO:0007669"/>
    <property type="project" value="InterPro"/>
</dbReference>
<dbReference type="Gene3D" id="3.40.50.720">
    <property type="entry name" value="NAD(P)-binding Rossmann-like Domain"/>
    <property type="match status" value="1"/>
</dbReference>
<dbReference type="GO" id="GO:0004764">
    <property type="term" value="F:shikimate 3-dehydrogenase (NADP+) activity"/>
    <property type="evidence" value="ECO:0007669"/>
    <property type="project" value="UniProtKB-UniRule"/>
</dbReference>
<dbReference type="InterPro" id="IPR006151">
    <property type="entry name" value="Shikm_DH/Glu-tRNA_Rdtase"/>
</dbReference>
<evidence type="ECO:0000256" key="7">
    <source>
        <dbReference type="ARBA" id="ARBA00049442"/>
    </source>
</evidence>
<dbReference type="EMBL" id="CP003803">
    <property type="protein sequence ID" value="AGF47169.1"/>
    <property type="molecule type" value="Genomic_DNA"/>
</dbReference>
<dbReference type="InterPro" id="IPR013708">
    <property type="entry name" value="Shikimate_DH-bd_N"/>
</dbReference>
<dbReference type="AlphaFoldDB" id="M1LV76"/>
<dbReference type="OrthoDB" id="9776868at2"/>
<dbReference type="GO" id="GO:0009423">
    <property type="term" value="P:chorismate biosynthetic process"/>
    <property type="evidence" value="ECO:0007669"/>
    <property type="project" value="UniProtKB-UniRule"/>
</dbReference>
<keyword evidence="4 8" id="KW-0521">NADP</keyword>
<dbReference type="Pfam" id="PF18317">
    <property type="entry name" value="SDH_C"/>
    <property type="match status" value="1"/>
</dbReference>
<dbReference type="RefSeq" id="WP_015396580.1">
    <property type="nucleotide sequence ID" value="NC_020294.1"/>
</dbReference>
<evidence type="ECO:0000256" key="5">
    <source>
        <dbReference type="ARBA" id="ARBA00023002"/>
    </source>
</evidence>
<dbReference type="HAMAP" id="MF_00222">
    <property type="entry name" value="Shikimate_DH_AroE"/>
    <property type="match status" value="1"/>
</dbReference>
<dbReference type="Pfam" id="PF08501">
    <property type="entry name" value="Shikimate_dh_N"/>
    <property type="match status" value="1"/>
</dbReference>
<feature type="binding site" evidence="8">
    <location>
        <begin position="20"/>
        <end position="22"/>
    </location>
    <ligand>
        <name>shikimate</name>
        <dbReference type="ChEBI" id="CHEBI:36208"/>
    </ligand>
</feature>
<reference evidence="12 13" key="1">
    <citation type="journal article" date="2013" name="Genome Biol. Evol.">
        <title>Genome evolution and phylogenomic analysis of candidatus kinetoplastibacterium, the betaproteobacterial endosymbionts of strigomonas and angomonas.</title>
        <authorList>
            <person name="Alves J.M."/>
            <person name="Serrano M.G."/>
            <person name="Maia da Silva F."/>
            <person name="Voegtly L.J."/>
            <person name="Matveyev A.V."/>
            <person name="Teixeira M.M."/>
            <person name="Camargo E.P."/>
            <person name="Buck G.A."/>
        </authorList>
    </citation>
    <scope>NUCLEOTIDE SEQUENCE [LARGE SCALE GENOMIC DNA]</scope>
    <source>
        <strain evidence="12 13">TCC079E</strain>
    </source>
</reference>
<name>M1LV76_9PROT</name>
<keyword evidence="3 8" id="KW-0028">Amino-acid biosynthesis</keyword>
<dbReference type="GO" id="GO:0019632">
    <property type="term" value="P:shikimate metabolic process"/>
    <property type="evidence" value="ECO:0007669"/>
    <property type="project" value="InterPro"/>
</dbReference>
<dbReference type="CDD" id="cd01065">
    <property type="entry name" value="NAD_bind_Shikimate_DH"/>
    <property type="match status" value="1"/>
</dbReference>
<dbReference type="GO" id="GO:0009073">
    <property type="term" value="P:aromatic amino acid family biosynthetic process"/>
    <property type="evidence" value="ECO:0007669"/>
    <property type="project" value="UniProtKB-KW"/>
</dbReference>
<comment type="pathway">
    <text evidence="1 8">Metabolic intermediate biosynthesis; chorismate biosynthesis; chorismate from D-erythrose 4-phosphate and phosphoenolpyruvate: step 4/7.</text>
</comment>
<dbReference type="InterPro" id="IPR036291">
    <property type="entry name" value="NAD(P)-bd_dom_sf"/>
</dbReference>
<evidence type="ECO:0000313" key="12">
    <source>
        <dbReference type="EMBL" id="AGF47169.1"/>
    </source>
</evidence>
<comment type="function">
    <text evidence="8">Involved in the biosynthesis of the chorismate, which leads to the biosynthesis of aromatic amino acids. Catalyzes the reversible NADPH linked reduction of 3-dehydroshikimate (DHSA) to yield shikimate (SA).</text>
</comment>
<evidence type="ECO:0000256" key="1">
    <source>
        <dbReference type="ARBA" id="ARBA00004871"/>
    </source>
</evidence>
<comment type="catalytic activity">
    <reaction evidence="7 8">
        <text>shikimate + NADP(+) = 3-dehydroshikimate + NADPH + H(+)</text>
        <dbReference type="Rhea" id="RHEA:17737"/>
        <dbReference type="ChEBI" id="CHEBI:15378"/>
        <dbReference type="ChEBI" id="CHEBI:16630"/>
        <dbReference type="ChEBI" id="CHEBI:36208"/>
        <dbReference type="ChEBI" id="CHEBI:57783"/>
        <dbReference type="ChEBI" id="CHEBI:58349"/>
        <dbReference type="EC" id="1.1.1.25"/>
    </reaction>
</comment>
<dbReference type="EC" id="1.1.1.25" evidence="2 8"/>
<dbReference type="SUPFAM" id="SSF51735">
    <property type="entry name" value="NAD(P)-binding Rossmann-fold domains"/>
    <property type="match status" value="1"/>
</dbReference>
<evidence type="ECO:0000256" key="6">
    <source>
        <dbReference type="ARBA" id="ARBA00023141"/>
    </source>
</evidence>
<gene>
    <name evidence="8" type="primary">aroE</name>
    <name evidence="12" type="ORF">CDSE_0049</name>
</gene>
<feature type="domain" description="Shikimate dehydrogenase substrate binding N-terminal" evidence="10">
    <location>
        <begin position="12"/>
        <end position="96"/>
    </location>
</feature>
<dbReference type="SUPFAM" id="SSF53223">
    <property type="entry name" value="Aminoacid dehydrogenase-like, N-terminal domain"/>
    <property type="match status" value="1"/>
</dbReference>
<feature type="domain" description="Quinate/shikimate 5-dehydrogenase/glutamyl-tRNA reductase" evidence="9">
    <location>
        <begin position="122"/>
        <end position="203"/>
    </location>
</feature>
<dbReference type="NCBIfam" id="TIGR00507">
    <property type="entry name" value="aroE"/>
    <property type="match status" value="1"/>
</dbReference>
<evidence type="ECO:0000256" key="2">
    <source>
        <dbReference type="ARBA" id="ARBA00012962"/>
    </source>
</evidence>
<evidence type="ECO:0000256" key="8">
    <source>
        <dbReference type="HAMAP-Rule" id="MF_00222"/>
    </source>
</evidence>
<dbReference type="STRING" id="1208919.CDSE_0049"/>
<feature type="binding site" evidence="8">
    <location>
        <position position="230"/>
    </location>
    <ligand>
        <name>shikimate</name>
        <dbReference type="ChEBI" id="CHEBI:36208"/>
    </ligand>
</feature>
<feature type="binding site" evidence="8">
    <location>
        <begin position="133"/>
        <end position="137"/>
    </location>
    <ligand>
        <name>NADP(+)</name>
        <dbReference type="ChEBI" id="CHEBI:58349"/>
    </ligand>
</feature>
<keyword evidence="13" id="KW-1185">Reference proteome</keyword>
<evidence type="ECO:0000256" key="3">
    <source>
        <dbReference type="ARBA" id="ARBA00022605"/>
    </source>
</evidence>
<dbReference type="PANTHER" id="PTHR21089">
    <property type="entry name" value="SHIKIMATE DEHYDROGENASE"/>
    <property type="match status" value="1"/>
</dbReference>
<dbReference type="PANTHER" id="PTHR21089:SF1">
    <property type="entry name" value="BIFUNCTIONAL 3-DEHYDROQUINATE DEHYDRATASE_SHIKIMATE DEHYDROGENASE, CHLOROPLASTIC"/>
    <property type="match status" value="1"/>
</dbReference>
<dbReference type="UniPathway" id="UPA00053">
    <property type="reaction ID" value="UER00087"/>
</dbReference>
<dbReference type="InterPro" id="IPR022893">
    <property type="entry name" value="Shikimate_DH_fam"/>
</dbReference>
<feature type="binding site" evidence="8">
    <location>
        <position position="67"/>
    </location>
    <ligand>
        <name>shikimate</name>
        <dbReference type="ChEBI" id="CHEBI:36208"/>
    </ligand>
</feature>
<comment type="similarity">
    <text evidence="8">Belongs to the shikimate dehydrogenase family.</text>
</comment>
<feature type="binding site" evidence="8">
    <location>
        <position position="94"/>
    </location>
    <ligand>
        <name>shikimate</name>
        <dbReference type="ChEBI" id="CHEBI:36208"/>
    </ligand>
</feature>
<dbReference type="PATRIC" id="fig|1208919.3.peg.612"/>
<accession>M1LV76</accession>
<feature type="binding site" evidence="8">
    <location>
        <position position="109"/>
    </location>
    <ligand>
        <name>shikimate</name>
        <dbReference type="ChEBI" id="CHEBI:36208"/>
    </ligand>
</feature>
<dbReference type="GO" id="GO:0008652">
    <property type="term" value="P:amino acid biosynthetic process"/>
    <property type="evidence" value="ECO:0007669"/>
    <property type="project" value="UniProtKB-KW"/>
</dbReference>
<dbReference type="GO" id="GO:0005829">
    <property type="term" value="C:cytosol"/>
    <property type="evidence" value="ECO:0007669"/>
    <property type="project" value="TreeGrafter"/>
</dbReference>
<feature type="binding site" evidence="8">
    <location>
        <position position="228"/>
    </location>
    <ligand>
        <name>NADP(+)</name>
        <dbReference type="ChEBI" id="CHEBI:58349"/>
    </ligand>
</feature>
<dbReference type="Proteomes" id="UP000011547">
    <property type="component" value="Chromosome"/>
</dbReference>
<dbReference type="eggNOG" id="COG0169">
    <property type="taxonomic scope" value="Bacteria"/>
</dbReference>
<dbReference type="InterPro" id="IPR046346">
    <property type="entry name" value="Aminoacid_DH-like_N_sf"/>
</dbReference>
<feature type="domain" description="SDH C-terminal" evidence="11">
    <location>
        <begin position="252"/>
        <end position="280"/>
    </location>
</feature>
<dbReference type="InterPro" id="IPR041121">
    <property type="entry name" value="SDH_C"/>
</dbReference>
<organism evidence="12 13">
    <name type="scientific">Candidatus Kinetoplastidibacterium desouzai TCC079E</name>
    <dbReference type="NCBI Taxonomy" id="1208919"/>
    <lineage>
        <taxon>Bacteria</taxon>
        <taxon>Pseudomonadati</taxon>
        <taxon>Pseudomonadota</taxon>
        <taxon>Betaproteobacteria</taxon>
        <taxon>Candidatus Kinetoplastidibacterium</taxon>
    </lineage>
</organism>
<proteinExistence type="inferred from homology"/>
<protein>
    <recommendedName>
        <fullName evidence="2 8">Shikimate dehydrogenase (NADP(+))</fullName>
        <shortName evidence="8">SDH</shortName>
        <ecNumber evidence="2 8">1.1.1.25</ecNumber>
    </recommendedName>
</protein>
<feature type="binding site" evidence="8">
    <location>
        <position position="259"/>
    </location>
    <ligand>
        <name>shikimate</name>
        <dbReference type="ChEBI" id="CHEBI:36208"/>
    </ligand>
</feature>
<dbReference type="Gene3D" id="3.40.50.10860">
    <property type="entry name" value="Leucine Dehydrogenase, chain A, domain 1"/>
    <property type="match status" value="1"/>
</dbReference>
<dbReference type="HOGENOM" id="CLU_044063_2_1_4"/>
<evidence type="ECO:0000259" key="11">
    <source>
        <dbReference type="Pfam" id="PF18317"/>
    </source>
</evidence>
<evidence type="ECO:0000259" key="9">
    <source>
        <dbReference type="Pfam" id="PF01488"/>
    </source>
</evidence>
<dbReference type="Pfam" id="PF01488">
    <property type="entry name" value="Shikimate_DH"/>
    <property type="match status" value="1"/>
</dbReference>
<dbReference type="KEGG" id="kde:CDSE_0049"/>
<dbReference type="NCBIfam" id="NF001310">
    <property type="entry name" value="PRK00258.1-2"/>
    <property type="match status" value="1"/>
</dbReference>
<evidence type="ECO:0000259" key="10">
    <source>
        <dbReference type="Pfam" id="PF08501"/>
    </source>
</evidence>